<dbReference type="EMBL" id="AP018930">
    <property type="protein sequence ID" value="BBG27850.1"/>
    <property type="molecule type" value="Genomic_DNA"/>
</dbReference>
<gene>
    <name evidence="1" type="ORF">IC007_2405</name>
</gene>
<sequence>MVDKSVDRGGNDIIERTLSHRGLIPFIIVAHMSQNDSW</sequence>
<organism evidence="1 2">
    <name type="scientific">Sulfuracidifex tepidarius</name>
    <dbReference type="NCBI Taxonomy" id="1294262"/>
    <lineage>
        <taxon>Archaea</taxon>
        <taxon>Thermoproteota</taxon>
        <taxon>Thermoprotei</taxon>
        <taxon>Sulfolobales</taxon>
        <taxon>Sulfolobaceae</taxon>
        <taxon>Sulfuracidifex</taxon>
    </lineage>
</organism>
<protein>
    <submittedName>
        <fullName evidence="1">Uncharacterized protein</fullName>
    </submittedName>
</protein>
<accession>A0A510E720</accession>
<dbReference type="AlphaFoldDB" id="A0A510E720"/>
<reference evidence="2" key="1">
    <citation type="submission" date="2018-09" db="EMBL/GenBank/DDBJ databases">
        <title>Complete Genome Sequencing of Sulfolobus sp. JCM 16834.</title>
        <authorList>
            <person name="Kato S."/>
            <person name="Itoh T."/>
            <person name="Ohkuma M."/>
        </authorList>
    </citation>
    <scope>NUCLEOTIDE SEQUENCE [LARGE SCALE GENOMIC DNA]</scope>
    <source>
        <strain evidence="2">IC-007</strain>
    </source>
</reference>
<name>A0A510E720_9CREN</name>
<proteinExistence type="predicted"/>
<evidence type="ECO:0000313" key="2">
    <source>
        <dbReference type="Proteomes" id="UP000325030"/>
    </source>
</evidence>
<evidence type="ECO:0000313" key="1">
    <source>
        <dbReference type="EMBL" id="BBG27850.1"/>
    </source>
</evidence>
<dbReference type="Proteomes" id="UP000325030">
    <property type="component" value="Chromosome"/>
</dbReference>